<name>A0A6J7GHU3_9ZZZZ</name>
<keyword evidence="2" id="KW-0645">Protease</keyword>
<dbReference type="Gene3D" id="1.10.101.10">
    <property type="entry name" value="PGBD-like superfamily/PGBD"/>
    <property type="match status" value="1"/>
</dbReference>
<dbReference type="AlphaFoldDB" id="A0A6J7GHU3"/>
<dbReference type="InterPro" id="IPR038765">
    <property type="entry name" value="Papain-like_cys_pep_sf"/>
</dbReference>
<evidence type="ECO:0000256" key="5">
    <source>
        <dbReference type="SAM" id="MobiDB-lite"/>
    </source>
</evidence>
<evidence type="ECO:0000256" key="2">
    <source>
        <dbReference type="ARBA" id="ARBA00022670"/>
    </source>
</evidence>
<accession>A0A6J7GHU3</accession>
<evidence type="ECO:0000256" key="1">
    <source>
        <dbReference type="ARBA" id="ARBA00007074"/>
    </source>
</evidence>
<protein>
    <submittedName>
        <fullName evidence="7">Unannotated protein</fullName>
    </submittedName>
</protein>
<dbReference type="PROSITE" id="PS51935">
    <property type="entry name" value="NLPC_P60"/>
    <property type="match status" value="1"/>
</dbReference>
<proteinExistence type="inferred from homology"/>
<evidence type="ECO:0000313" key="7">
    <source>
        <dbReference type="EMBL" id="CAB4907937.1"/>
    </source>
</evidence>
<keyword evidence="3" id="KW-0378">Hydrolase</keyword>
<dbReference type="EMBL" id="CAFBMK010000042">
    <property type="protein sequence ID" value="CAB4907937.1"/>
    <property type="molecule type" value="Genomic_DNA"/>
</dbReference>
<keyword evidence="4" id="KW-0788">Thiol protease</keyword>
<feature type="compositionally biased region" description="Pro residues" evidence="5">
    <location>
        <begin position="35"/>
        <end position="48"/>
    </location>
</feature>
<dbReference type="InterPro" id="IPR036366">
    <property type="entry name" value="PGBDSf"/>
</dbReference>
<dbReference type="GO" id="GO:0006508">
    <property type="term" value="P:proteolysis"/>
    <property type="evidence" value="ECO:0007669"/>
    <property type="project" value="UniProtKB-KW"/>
</dbReference>
<reference evidence="7" key="1">
    <citation type="submission" date="2020-05" db="EMBL/GenBank/DDBJ databases">
        <authorList>
            <person name="Chiriac C."/>
            <person name="Salcher M."/>
            <person name="Ghai R."/>
            <person name="Kavagutti S V."/>
        </authorList>
    </citation>
    <scope>NUCLEOTIDE SEQUENCE</scope>
</reference>
<dbReference type="SUPFAM" id="SSF54001">
    <property type="entry name" value="Cysteine proteinases"/>
    <property type="match status" value="1"/>
</dbReference>
<feature type="region of interest" description="Disordered" evidence="5">
    <location>
        <begin position="24"/>
        <end position="50"/>
    </location>
</feature>
<evidence type="ECO:0000259" key="6">
    <source>
        <dbReference type="PROSITE" id="PS51935"/>
    </source>
</evidence>
<dbReference type="GO" id="GO:0008234">
    <property type="term" value="F:cysteine-type peptidase activity"/>
    <property type="evidence" value="ECO:0007669"/>
    <property type="project" value="UniProtKB-KW"/>
</dbReference>
<feature type="domain" description="NlpC/P60" evidence="6">
    <location>
        <begin position="136"/>
        <end position="257"/>
    </location>
</feature>
<organism evidence="7">
    <name type="scientific">freshwater metagenome</name>
    <dbReference type="NCBI Taxonomy" id="449393"/>
    <lineage>
        <taxon>unclassified sequences</taxon>
        <taxon>metagenomes</taxon>
        <taxon>ecological metagenomes</taxon>
    </lineage>
</organism>
<comment type="similarity">
    <text evidence="1">Belongs to the peptidase C40 family.</text>
</comment>
<dbReference type="PANTHER" id="PTHR47053">
    <property type="entry name" value="MUREIN DD-ENDOPEPTIDASE MEPH-RELATED"/>
    <property type="match status" value="1"/>
</dbReference>
<dbReference type="InterPro" id="IPR051202">
    <property type="entry name" value="Peptidase_C40"/>
</dbReference>
<sequence>MKQFTRGIVLAAIITVGALPASAMAQTPSGGTPAATPPAAAPPAPAPASPDDEIAVKAVKLTRSQTKSVQRRVKVRPDGALGAGTRTALKRYQRTKKLVATGRPNLQTLHAMELKFAAAIEAKLRADSGPQAAAAGPAAAQAVQAAMSQAGTPYKYGGDGPGGFDCSGLTMWAYAQAGVKLPHYSFDQYTMGEPVERDAIQPGDLVFFDTAGPGASDVGIATGPTTVVSATSSRGVVEHETFDDYWGAHYVGARRLATAG</sequence>
<dbReference type="InterPro" id="IPR000064">
    <property type="entry name" value="NLP_P60_dom"/>
</dbReference>
<dbReference type="InterPro" id="IPR036365">
    <property type="entry name" value="PGBD-like_sf"/>
</dbReference>
<dbReference type="SUPFAM" id="SSF47090">
    <property type="entry name" value="PGBD-like"/>
    <property type="match status" value="1"/>
</dbReference>
<dbReference type="InterPro" id="IPR002477">
    <property type="entry name" value="Peptidoglycan-bd-like"/>
</dbReference>
<dbReference type="Pfam" id="PF01471">
    <property type="entry name" value="PG_binding_1"/>
    <property type="match status" value="1"/>
</dbReference>
<dbReference type="PANTHER" id="PTHR47053:SF1">
    <property type="entry name" value="MUREIN DD-ENDOPEPTIDASE MEPH-RELATED"/>
    <property type="match status" value="1"/>
</dbReference>
<dbReference type="Gene3D" id="3.90.1720.10">
    <property type="entry name" value="endopeptidase domain like (from Nostoc punctiforme)"/>
    <property type="match status" value="1"/>
</dbReference>
<dbReference type="Pfam" id="PF00877">
    <property type="entry name" value="NLPC_P60"/>
    <property type="match status" value="1"/>
</dbReference>
<evidence type="ECO:0000256" key="3">
    <source>
        <dbReference type="ARBA" id="ARBA00022801"/>
    </source>
</evidence>
<evidence type="ECO:0000256" key="4">
    <source>
        <dbReference type="ARBA" id="ARBA00022807"/>
    </source>
</evidence>
<gene>
    <name evidence="7" type="ORF">UFOPK3564_01025</name>
</gene>